<evidence type="ECO:0000256" key="1">
    <source>
        <dbReference type="SAM" id="MobiDB-lite"/>
    </source>
</evidence>
<feature type="compositionally biased region" description="Basic and acidic residues" evidence="1">
    <location>
        <begin position="28"/>
        <end position="38"/>
    </location>
</feature>
<dbReference type="GO" id="GO:0007166">
    <property type="term" value="P:cell surface receptor signaling pathway"/>
    <property type="evidence" value="ECO:0007669"/>
    <property type="project" value="InterPro"/>
</dbReference>
<evidence type="ECO:0000313" key="3">
    <source>
        <dbReference type="Proteomes" id="UP000188533"/>
    </source>
</evidence>
<accession>A0A1Q3EMG7</accession>
<sequence length="432" mass="47466">MGGTLSKTAETKGREAEPLQVVKEIEEEQAKVSQEKREPGRRRISWKLPKRPTGPEHDGAESGPLKTEASSYLKETIQRRTSSLLSSVAPDASSHALGALASAAQYAPTPYLRTLASISLSNLNALQGAKDNKDSLKQLASTIISLSNTVLSTYRGLHPPLRTESSDSDAESKLFSTDSKLNQQVKDLLSTLIEIKDIVQRQVSRTLIRRVISSRSDLNIVQEYKDRLNQVLEEFTLQSNMILHEPLHRLESKQEELLNSQESVRSTLESFHQDFLRSSASEGGPAQRDEEQVQRAVITRLSPIDVSSTTEMASSPIGTNSPIDETRGIVDSVTNYRADDSKDPSASLSPPPYSSTPIPQRQTQSFSLSPSLSTSANNSFGNVSNGPVQGNITIHNISGNHSITTHVDNSRRENFGNVYYYIGGLFTQNEFA</sequence>
<feature type="compositionally biased region" description="Polar residues" evidence="1">
    <location>
        <begin position="305"/>
        <end position="323"/>
    </location>
</feature>
<comment type="caution">
    <text evidence="2">The sequence shown here is derived from an EMBL/GenBank/DDBJ whole genome shotgun (WGS) entry which is preliminary data.</text>
</comment>
<dbReference type="CDD" id="cd21037">
    <property type="entry name" value="MLKL_NTD"/>
    <property type="match status" value="1"/>
</dbReference>
<dbReference type="Gene3D" id="1.20.930.20">
    <property type="entry name" value="Adaptor protein Cbl, N-terminal domain"/>
    <property type="match status" value="1"/>
</dbReference>
<feature type="region of interest" description="Disordered" evidence="1">
    <location>
        <begin position="299"/>
        <end position="384"/>
    </location>
</feature>
<dbReference type="STRING" id="5353.A0A1Q3EMG7"/>
<dbReference type="InterPro" id="IPR059179">
    <property type="entry name" value="MLKL-like_MCAfunc"/>
</dbReference>
<organism evidence="2 3">
    <name type="scientific">Lentinula edodes</name>
    <name type="common">Shiitake mushroom</name>
    <name type="synonym">Lentinus edodes</name>
    <dbReference type="NCBI Taxonomy" id="5353"/>
    <lineage>
        <taxon>Eukaryota</taxon>
        <taxon>Fungi</taxon>
        <taxon>Dikarya</taxon>
        <taxon>Basidiomycota</taxon>
        <taxon>Agaricomycotina</taxon>
        <taxon>Agaricomycetes</taxon>
        <taxon>Agaricomycetidae</taxon>
        <taxon>Agaricales</taxon>
        <taxon>Marasmiineae</taxon>
        <taxon>Omphalotaceae</taxon>
        <taxon>Lentinula</taxon>
    </lineage>
</organism>
<dbReference type="InterPro" id="IPR036537">
    <property type="entry name" value="Adaptor_Cbl_N_dom_sf"/>
</dbReference>
<dbReference type="EMBL" id="BDGU01000629">
    <property type="protein sequence ID" value="GAW08371.1"/>
    <property type="molecule type" value="Genomic_DNA"/>
</dbReference>
<protein>
    <submittedName>
        <fullName evidence="2">Protein</fullName>
    </submittedName>
</protein>
<feature type="compositionally biased region" description="Low complexity" evidence="1">
    <location>
        <begin position="355"/>
        <end position="380"/>
    </location>
</feature>
<dbReference type="AlphaFoldDB" id="A0A1Q3EMG7"/>
<name>A0A1Q3EMG7_LENED</name>
<proteinExistence type="predicted"/>
<gene>
    <name evidence="2" type="ORF">LENED_010427</name>
</gene>
<reference evidence="2 3" key="1">
    <citation type="submission" date="2016-08" db="EMBL/GenBank/DDBJ databases">
        <authorList>
            <consortium name="Lentinula edodes genome sequencing consortium"/>
            <person name="Sakamoto Y."/>
            <person name="Nakade K."/>
            <person name="Sato S."/>
            <person name="Yoshida Y."/>
            <person name="Miyazaki K."/>
            <person name="Natsume S."/>
            <person name="Konno N."/>
        </authorList>
    </citation>
    <scope>NUCLEOTIDE SEQUENCE [LARGE SCALE GENOMIC DNA]</scope>
    <source>
        <strain evidence="2 3">NBRC 111202</strain>
    </source>
</reference>
<feature type="region of interest" description="Disordered" evidence="1">
    <location>
        <begin position="1"/>
        <end position="66"/>
    </location>
</feature>
<dbReference type="Proteomes" id="UP000188533">
    <property type="component" value="Unassembled WGS sequence"/>
</dbReference>
<feature type="compositionally biased region" description="Basic residues" evidence="1">
    <location>
        <begin position="39"/>
        <end position="50"/>
    </location>
</feature>
<keyword evidence="3" id="KW-1185">Reference proteome</keyword>
<evidence type="ECO:0000313" key="2">
    <source>
        <dbReference type="EMBL" id="GAW08371.1"/>
    </source>
</evidence>
<reference evidence="2 3" key="2">
    <citation type="submission" date="2017-02" db="EMBL/GenBank/DDBJ databases">
        <title>A genome survey and senescence transcriptome analysis in Lentinula edodes.</title>
        <authorList>
            <person name="Sakamoto Y."/>
            <person name="Nakade K."/>
            <person name="Sato S."/>
            <person name="Yoshida Y."/>
            <person name="Miyazaki K."/>
            <person name="Natsume S."/>
            <person name="Konno N."/>
        </authorList>
    </citation>
    <scope>NUCLEOTIDE SEQUENCE [LARGE SCALE GENOMIC DNA]</scope>
    <source>
        <strain evidence="2 3">NBRC 111202</strain>
    </source>
</reference>